<feature type="compositionally biased region" description="Polar residues" evidence="3">
    <location>
        <begin position="166"/>
        <end position="175"/>
    </location>
</feature>
<dbReference type="AlphaFoldDB" id="A0A1I7YMW2"/>
<evidence type="ECO:0000256" key="1">
    <source>
        <dbReference type="ARBA" id="ARBA00006903"/>
    </source>
</evidence>
<dbReference type="InterPro" id="IPR007998">
    <property type="entry name" value="DUF719"/>
</dbReference>
<evidence type="ECO:0000313" key="4">
    <source>
        <dbReference type="Proteomes" id="UP000095287"/>
    </source>
</evidence>
<dbReference type="Pfam" id="PF05334">
    <property type="entry name" value="DUF719"/>
    <property type="match status" value="1"/>
</dbReference>
<dbReference type="PANTHER" id="PTHR12842:SF6">
    <property type="entry name" value="FI01459P"/>
    <property type="match status" value="1"/>
</dbReference>
<name>A0A1I7YMW2_9BILA</name>
<organism evidence="4 5">
    <name type="scientific">Steinernema glaseri</name>
    <dbReference type="NCBI Taxonomy" id="37863"/>
    <lineage>
        <taxon>Eukaryota</taxon>
        <taxon>Metazoa</taxon>
        <taxon>Ecdysozoa</taxon>
        <taxon>Nematoda</taxon>
        <taxon>Chromadorea</taxon>
        <taxon>Rhabditida</taxon>
        <taxon>Tylenchina</taxon>
        <taxon>Panagrolaimomorpha</taxon>
        <taxon>Strongyloidoidea</taxon>
        <taxon>Steinernematidae</taxon>
        <taxon>Steinernema</taxon>
    </lineage>
</organism>
<evidence type="ECO:0000256" key="3">
    <source>
        <dbReference type="SAM" id="MobiDB-lite"/>
    </source>
</evidence>
<feature type="compositionally biased region" description="Acidic residues" evidence="3">
    <location>
        <begin position="125"/>
        <end position="139"/>
    </location>
</feature>
<accession>A0A1I7YMW2</accession>
<feature type="compositionally biased region" description="Low complexity" evidence="3">
    <location>
        <begin position="144"/>
        <end position="156"/>
    </location>
</feature>
<feature type="region of interest" description="Disordered" evidence="3">
    <location>
        <begin position="279"/>
        <end position="322"/>
    </location>
</feature>
<sequence length="604" mass="66861">MKECVAAGTFRVTRRRPLTKLRRRMLDRSAMSDSSDDELFLSASEGEDNGDDTEQRTEFKAEESALNVEEKEAVGEEASRTDQGAEADAEELRAEVEENLEVACPETAVETEERGEEVSAVEAEEHQEDASVETEEEEPRECPPDSSQRKSSSSTEEISKQEIAELTTSMGNQRLSESAPEEETTSSKELGWDDFKLEIEDEDESNADGWDTWDGPENEPEASIDKMGAEEESSWFKEQLSSDKPKEEITRSKGSMWEWSGINDVVSAVGEGFSSVVENSLGLPSAEEMARRTKEQEKEEGPSNEETPIETQQSQSQAGPAGFGGLFSGFVTGGLDVLETLGKKTFETLTVKDEGAEQNSRRFVFQPEGPTSLSQALKERMRAEDQGQPSEQSLAGYGSTSSEKFHGICFQKEFDQDEGSVHLEGLQLISSNFARQNVRPSSKSGFEFLVKGFHVDDSDVSETSSFEAELKAALSEVNLPYKAPNMIASHKAFISAMETAEAEADEVYRTAIATLAKFTAQSIQVFHKLSQLMLIAGSFPPPESLVALAILFCRRINFISQHYAQSISCDFSDTADEMVTTIYFEASNAHYHIRTALECFKPFY</sequence>
<feature type="compositionally biased region" description="Polar residues" evidence="3">
    <location>
        <begin position="387"/>
        <end position="399"/>
    </location>
</feature>
<protein>
    <submittedName>
        <fullName evidence="5">VPS9 domain-containing protein</fullName>
    </submittedName>
</protein>
<proteinExistence type="inferred from homology"/>
<comment type="similarity">
    <text evidence="1">Belongs to the FAM114 family.</text>
</comment>
<feature type="region of interest" description="Disordered" evidence="3">
    <location>
        <begin position="379"/>
        <end position="399"/>
    </location>
</feature>
<feature type="compositionally biased region" description="Polar residues" evidence="3">
    <location>
        <begin position="304"/>
        <end position="318"/>
    </location>
</feature>
<keyword evidence="2" id="KW-0597">Phosphoprotein</keyword>
<feature type="compositionally biased region" description="Acidic residues" evidence="3">
    <location>
        <begin position="34"/>
        <end position="52"/>
    </location>
</feature>
<evidence type="ECO:0000313" key="5">
    <source>
        <dbReference type="WBParaSite" id="L893_g17945.t1"/>
    </source>
</evidence>
<evidence type="ECO:0000256" key="2">
    <source>
        <dbReference type="ARBA" id="ARBA00022553"/>
    </source>
</evidence>
<dbReference type="WBParaSite" id="L893_g17945.t1">
    <property type="protein sequence ID" value="L893_g17945.t1"/>
    <property type="gene ID" value="L893_g17945"/>
</dbReference>
<feature type="region of interest" description="Disordered" evidence="3">
    <location>
        <begin position="23"/>
        <end position="253"/>
    </location>
</feature>
<feature type="compositionally biased region" description="Basic and acidic residues" evidence="3">
    <location>
        <begin position="288"/>
        <end position="301"/>
    </location>
</feature>
<feature type="compositionally biased region" description="Basic and acidic residues" evidence="3">
    <location>
        <begin position="53"/>
        <end position="80"/>
    </location>
</feature>
<feature type="compositionally biased region" description="Basic and acidic residues" evidence="3">
    <location>
        <begin position="240"/>
        <end position="251"/>
    </location>
</feature>
<dbReference type="PANTHER" id="PTHR12842">
    <property type="entry name" value="FI01459P"/>
    <property type="match status" value="1"/>
</dbReference>
<keyword evidence="4" id="KW-1185">Reference proteome</keyword>
<dbReference type="Proteomes" id="UP000095287">
    <property type="component" value="Unplaced"/>
</dbReference>
<reference evidence="5" key="1">
    <citation type="submission" date="2016-11" db="UniProtKB">
        <authorList>
            <consortium name="WormBaseParasite"/>
        </authorList>
    </citation>
    <scope>IDENTIFICATION</scope>
</reference>